<dbReference type="Proteomes" id="UP000627781">
    <property type="component" value="Unassembled WGS sequence"/>
</dbReference>
<dbReference type="EMBL" id="JACSRA010000016">
    <property type="protein sequence ID" value="MBD7911892.1"/>
    <property type="molecule type" value="Genomic_DNA"/>
</dbReference>
<organism evidence="2 3">
    <name type="scientific">Clostridium cibarium</name>
    <dbReference type="NCBI Taxonomy" id="2762247"/>
    <lineage>
        <taxon>Bacteria</taxon>
        <taxon>Bacillati</taxon>
        <taxon>Bacillota</taxon>
        <taxon>Clostridia</taxon>
        <taxon>Eubacteriales</taxon>
        <taxon>Clostridiaceae</taxon>
        <taxon>Clostridium</taxon>
    </lineage>
</organism>
<feature type="region of interest" description="Disordered" evidence="1">
    <location>
        <begin position="1"/>
        <end position="31"/>
    </location>
</feature>
<comment type="caution">
    <text evidence="2">The sequence shown here is derived from an EMBL/GenBank/DDBJ whole genome shotgun (WGS) entry which is preliminary data.</text>
</comment>
<sequence length="71" mass="7916">MNKEKIPSNKMSGDYPIQEIPVQNTSGPSDSDVKIFKRLYLPNSKANYSPSEKSIEKANDLESLPSSRTIT</sequence>
<evidence type="ECO:0000313" key="2">
    <source>
        <dbReference type="EMBL" id="MBD7911892.1"/>
    </source>
</evidence>
<evidence type="ECO:0000313" key="3">
    <source>
        <dbReference type="Proteomes" id="UP000627781"/>
    </source>
</evidence>
<dbReference type="RefSeq" id="WP_143317674.1">
    <property type="nucleotide sequence ID" value="NZ_JACSRA010000016.1"/>
</dbReference>
<keyword evidence="3" id="KW-1185">Reference proteome</keyword>
<protein>
    <submittedName>
        <fullName evidence="2">Uncharacterized protein</fullName>
    </submittedName>
</protein>
<gene>
    <name evidence="2" type="ORF">H9661_11025</name>
</gene>
<name>A0ABR8PUP5_9CLOT</name>
<proteinExistence type="predicted"/>
<evidence type="ECO:0000256" key="1">
    <source>
        <dbReference type="SAM" id="MobiDB-lite"/>
    </source>
</evidence>
<feature type="region of interest" description="Disordered" evidence="1">
    <location>
        <begin position="44"/>
        <end position="71"/>
    </location>
</feature>
<accession>A0ABR8PUP5</accession>
<reference evidence="2 3" key="1">
    <citation type="submission" date="2020-08" db="EMBL/GenBank/DDBJ databases">
        <title>A Genomic Blueprint of the Chicken Gut Microbiome.</title>
        <authorList>
            <person name="Gilroy R."/>
            <person name="Ravi A."/>
            <person name="Getino M."/>
            <person name="Pursley I."/>
            <person name="Horton D.L."/>
            <person name="Alikhan N.-F."/>
            <person name="Baker D."/>
            <person name="Gharbi K."/>
            <person name="Hall N."/>
            <person name="Watson M."/>
            <person name="Adriaenssens E.M."/>
            <person name="Foster-Nyarko E."/>
            <person name="Jarju S."/>
            <person name="Secka A."/>
            <person name="Antonio M."/>
            <person name="Oren A."/>
            <person name="Chaudhuri R."/>
            <person name="La Ragione R.M."/>
            <person name="Hildebrand F."/>
            <person name="Pallen M.J."/>
        </authorList>
    </citation>
    <scope>NUCLEOTIDE SEQUENCE [LARGE SCALE GENOMIC DNA]</scope>
    <source>
        <strain evidence="2 3">Sa3CVN1</strain>
    </source>
</reference>